<keyword evidence="2" id="KW-0378">Hydrolase</keyword>
<dbReference type="GO" id="GO:0016998">
    <property type="term" value="P:cell wall macromolecule catabolic process"/>
    <property type="evidence" value="ECO:0007669"/>
    <property type="project" value="InterPro"/>
</dbReference>
<proteinExistence type="inferred from homology"/>
<dbReference type="GO" id="GO:0003796">
    <property type="term" value="F:lysozyme activity"/>
    <property type="evidence" value="ECO:0007669"/>
    <property type="project" value="InterPro"/>
</dbReference>
<evidence type="ECO:0000313" key="3">
    <source>
        <dbReference type="Proteomes" id="UP000309138"/>
    </source>
</evidence>
<dbReference type="SUPFAM" id="SSF51445">
    <property type="entry name" value="(Trans)glycosidases"/>
    <property type="match status" value="1"/>
</dbReference>
<dbReference type="EMBL" id="SWKR01000002">
    <property type="protein sequence ID" value="TKD50095.1"/>
    <property type="molecule type" value="Genomic_DNA"/>
</dbReference>
<evidence type="ECO:0000313" key="2">
    <source>
        <dbReference type="EMBL" id="TKD50095.1"/>
    </source>
</evidence>
<gene>
    <name evidence="2" type="ORF">FBR43_04480</name>
</gene>
<dbReference type="PROSITE" id="PS51904">
    <property type="entry name" value="GLYCOSYL_HYDROL_F25_2"/>
    <property type="match status" value="1"/>
</dbReference>
<dbReference type="InterPro" id="IPR002053">
    <property type="entry name" value="Glyco_hydro_25"/>
</dbReference>
<comment type="similarity">
    <text evidence="1">Belongs to the glycosyl hydrolase 25 family.</text>
</comment>
<dbReference type="Gene3D" id="3.20.20.80">
    <property type="entry name" value="Glycosidases"/>
    <property type="match status" value="1"/>
</dbReference>
<protein>
    <submittedName>
        <fullName evidence="2">Glycosyl hydrolase</fullName>
    </submittedName>
</protein>
<dbReference type="GO" id="GO:0009253">
    <property type="term" value="P:peptidoglycan catabolic process"/>
    <property type="evidence" value="ECO:0007669"/>
    <property type="project" value="InterPro"/>
</dbReference>
<dbReference type="AlphaFoldDB" id="A0A4U1L283"/>
<dbReference type="PANTHER" id="PTHR34135:SF2">
    <property type="entry name" value="LYSOZYME"/>
    <property type="match status" value="1"/>
</dbReference>
<dbReference type="PANTHER" id="PTHR34135">
    <property type="entry name" value="LYSOZYME"/>
    <property type="match status" value="1"/>
</dbReference>
<accession>A0A4U1L283</accession>
<dbReference type="Pfam" id="PF01183">
    <property type="entry name" value="Glyco_hydro_25"/>
    <property type="match status" value="1"/>
</dbReference>
<keyword evidence="3" id="KW-1185">Reference proteome</keyword>
<reference evidence="2 3" key="1">
    <citation type="submission" date="2019-04" db="EMBL/GenBank/DDBJ databases">
        <authorList>
            <person name="Yang Y."/>
            <person name="Wei D."/>
        </authorList>
    </citation>
    <scope>NUCLEOTIDE SEQUENCE [LARGE SCALE GENOMIC DNA]</scope>
    <source>
        <strain evidence="2 3">L-1-4w-11</strain>
    </source>
</reference>
<sequence length="224" mass="24450">MGAMLRVLAGAGLAAAVAGGGWWYAGEWRPAIEAYPVQGVDVDAQSGPVDWGTAKADNIDFVYALATSGEAGRDPAFAAHWQALAQFGIRRGAMHAYSLCAPAIEQADHFNATVPRTLDALPVTITFAFDPACAARPDRTALVEDVSALIERVERHSGKRVLLRIAPAFEEEYRLSEAIDRTVWAERRFFTPGYVARGWRMWQANDMARVDGFDTPVRWSVAAP</sequence>
<organism evidence="2 3">
    <name type="scientific">Sphingomonas baiyangensis</name>
    <dbReference type="NCBI Taxonomy" id="2572576"/>
    <lineage>
        <taxon>Bacteria</taxon>
        <taxon>Pseudomonadati</taxon>
        <taxon>Pseudomonadota</taxon>
        <taxon>Alphaproteobacteria</taxon>
        <taxon>Sphingomonadales</taxon>
        <taxon>Sphingomonadaceae</taxon>
        <taxon>Sphingomonas</taxon>
    </lineage>
</organism>
<evidence type="ECO:0000256" key="1">
    <source>
        <dbReference type="ARBA" id="ARBA00010646"/>
    </source>
</evidence>
<dbReference type="OrthoDB" id="9798192at2"/>
<dbReference type="InterPro" id="IPR017853">
    <property type="entry name" value="GH"/>
</dbReference>
<dbReference type="GO" id="GO:0016052">
    <property type="term" value="P:carbohydrate catabolic process"/>
    <property type="evidence" value="ECO:0007669"/>
    <property type="project" value="TreeGrafter"/>
</dbReference>
<comment type="caution">
    <text evidence="2">The sequence shown here is derived from an EMBL/GenBank/DDBJ whole genome shotgun (WGS) entry which is preliminary data.</text>
</comment>
<name>A0A4U1L283_9SPHN</name>
<dbReference type="Proteomes" id="UP000309138">
    <property type="component" value="Unassembled WGS sequence"/>
</dbReference>